<proteinExistence type="predicted"/>
<feature type="region of interest" description="Disordered" evidence="1">
    <location>
        <begin position="1"/>
        <end position="63"/>
    </location>
</feature>
<protein>
    <submittedName>
        <fullName evidence="3">Uncharacterized protein</fullName>
    </submittedName>
</protein>
<evidence type="ECO:0000313" key="3">
    <source>
        <dbReference type="EMBL" id="KAL1843637.1"/>
    </source>
</evidence>
<feature type="compositionally biased region" description="Polar residues" evidence="1">
    <location>
        <begin position="86"/>
        <end position="101"/>
    </location>
</feature>
<dbReference type="EMBL" id="JAZGSY010000012">
    <property type="protein sequence ID" value="KAL1843637.1"/>
    <property type="molecule type" value="Genomic_DNA"/>
</dbReference>
<evidence type="ECO:0000256" key="1">
    <source>
        <dbReference type="SAM" id="MobiDB-lite"/>
    </source>
</evidence>
<accession>A0ABR3VPD8</accession>
<reference evidence="3 4" key="1">
    <citation type="journal article" date="2024" name="Commun. Biol.">
        <title>Comparative genomic analysis of thermophilic fungi reveals convergent evolutionary adaptations and gene losses.</title>
        <authorList>
            <person name="Steindorff A.S."/>
            <person name="Aguilar-Pontes M.V."/>
            <person name="Robinson A.J."/>
            <person name="Andreopoulos B."/>
            <person name="LaButti K."/>
            <person name="Kuo A."/>
            <person name="Mondo S."/>
            <person name="Riley R."/>
            <person name="Otillar R."/>
            <person name="Haridas S."/>
            <person name="Lipzen A."/>
            <person name="Grimwood J."/>
            <person name="Schmutz J."/>
            <person name="Clum A."/>
            <person name="Reid I.D."/>
            <person name="Moisan M.C."/>
            <person name="Butler G."/>
            <person name="Nguyen T.T.M."/>
            <person name="Dewar K."/>
            <person name="Conant G."/>
            <person name="Drula E."/>
            <person name="Henrissat B."/>
            <person name="Hansel C."/>
            <person name="Singer S."/>
            <person name="Hutchinson M.I."/>
            <person name="de Vries R.P."/>
            <person name="Natvig D.O."/>
            <person name="Powell A.J."/>
            <person name="Tsang A."/>
            <person name="Grigoriev I.V."/>
        </authorList>
    </citation>
    <scope>NUCLEOTIDE SEQUENCE [LARGE SCALE GENOMIC DNA]</scope>
    <source>
        <strain evidence="3 4">CBS 620.91</strain>
    </source>
</reference>
<dbReference type="Proteomes" id="UP001583172">
    <property type="component" value="Unassembled WGS sequence"/>
</dbReference>
<evidence type="ECO:0000313" key="4">
    <source>
        <dbReference type="Proteomes" id="UP001583172"/>
    </source>
</evidence>
<evidence type="ECO:0000256" key="2">
    <source>
        <dbReference type="SAM" id="Phobius"/>
    </source>
</evidence>
<feature type="region of interest" description="Disordered" evidence="1">
    <location>
        <begin position="78"/>
        <end position="101"/>
    </location>
</feature>
<keyword evidence="4" id="KW-1185">Reference proteome</keyword>
<comment type="caution">
    <text evidence="3">The sequence shown here is derived from an EMBL/GenBank/DDBJ whole genome shotgun (WGS) entry which is preliminary data.</text>
</comment>
<gene>
    <name evidence="3" type="ORF">VTJ49DRAFT_619</name>
</gene>
<keyword evidence="2" id="KW-0472">Membrane</keyword>
<keyword evidence="2" id="KW-0812">Transmembrane</keyword>
<sequence>MRTDRLNDGVAPFAPDCVPKDPPGVSAAGSLGSSNEEPLNRSIGVGESSTNLASPFPSNKSWDIGPGQAVYDLNETSWRDVPWPTSPRQRNHTNSNRTGMSPSSLDRLGLLALLGCGSGILLCSIALISPCRALLPMTKQLEETLRWPPFYS</sequence>
<feature type="compositionally biased region" description="Polar residues" evidence="1">
    <location>
        <begin position="47"/>
        <end position="61"/>
    </location>
</feature>
<name>A0ABR3VPD8_HUMIN</name>
<organism evidence="3 4">
    <name type="scientific">Humicola insolens</name>
    <name type="common">Soft-rot fungus</name>
    <dbReference type="NCBI Taxonomy" id="85995"/>
    <lineage>
        <taxon>Eukaryota</taxon>
        <taxon>Fungi</taxon>
        <taxon>Dikarya</taxon>
        <taxon>Ascomycota</taxon>
        <taxon>Pezizomycotina</taxon>
        <taxon>Sordariomycetes</taxon>
        <taxon>Sordariomycetidae</taxon>
        <taxon>Sordariales</taxon>
        <taxon>Chaetomiaceae</taxon>
        <taxon>Mycothermus</taxon>
    </lineage>
</organism>
<keyword evidence="2" id="KW-1133">Transmembrane helix</keyword>
<feature type="transmembrane region" description="Helical" evidence="2">
    <location>
        <begin position="108"/>
        <end position="128"/>
    </location>
</feature>